<accession>A0A5C5FZK1</accession>
<feature type="compositionally biased region" description="Gly residues" evidence="1">
    <location>
        <begin position="688"/>
        <end position="701"/>
    </location>
</feature>
<feature type="compositionally biased region" description="Low complexity" evidence="1">
    <location>
        <begin position="1"/>
        <end position="15"/>
    </location>
</feature>
<feature type="compositionally biased region" description="Low complexity" evidence="1">
    <location>
        <begin position="1154"/>
        <end position="1180"/>
    </location>
</feature>
<feature type="region of interest" description="Disordered" evidence="1">
    <location>
        <begin position="550"/>
        <end position="592"/>
    </location>
</feature>
<reference evidence="2 3" key="1">
    <citation type="submission" date="2019-03" db="EMBL/GenBank/DDBJ databases">
        <title>Rhodosporidium diobovatum UCD-FST 08-225 genome sequencing, assembly, and annotation.</title>
        <authorList>
            <person name="Fakankun I.U."/>
            <person name="Fristensky B."/>
            <person name="Levin D.B."/>
        </authorList>
    </citation>
    <scope>NUCLEOTIDE SEQUENCE [LARGE SCALE GENOMIC DNA]</scope>
    <source>
        <strain evidence="2 3">UCD-FST 08-225</strain>
    </source>
</reference>
<protein>
    <submittedName>
        <fullName evidence="2">Uncharacterized protein</fullName>
    </submittedName>
</protein>
<feature type="region of interest" description="Disordered" evidence="1">
    <location>
        <begin position="1336"/>
        <end position="1411"/>
    </location>
</feature>
<feature type="compositionally biased region" description="Polar residues" evidence="1">
    <location>
        <begin position="865"/>
        <end position="876"/>
    </location>
</feature>
<feature type="compositionally biased region" description="Low complexity" evidence="1">
    <location>
        <begin position="490"/>
        <end position="506"/>
    </location>
</feature>
<feature type="compositionally biased region" description="Pro residues" evidence="1">
    <location>
        <begin position="881"/>
        <end position="894"/>
    </location>
</feature>
<feature type="compositionally biased region" description="Polar residues" evidence="1">
    <location>
        <begin position="216"/>
        <end position="230"/>
    </location>
</feature>
<feature type="compositionally biased region" description="Basic and acidic residues" evidence="1">
    <location>
        <begin position="1013"/>
        <end position="1024"/>
    </location>
</feature>
<feature type="region of interest" description="Disordered" evidence="1">
    <location>
        <begin position="1283"/>
        <end position="1320"/>
    </location>
</feature>
<feature type="region of interest" description="Disordered" evidence="1">
    <location>
        <begin position="1154"/>
        <end position="1181"/>
    </location>
</feature>
<feature type="compositionally biased region" description="Acidic residues" evidence="1">
    <location>
        <begin position="46"/>
        <end position="59"/>
    </location>
</feature>
<feature type="region of interest" description="Disordered" evidence="1">
    <location>
        <begin position="681"/>
        <end position="739"/>
    </location>
</feature>
<dbReference type="Proteomes" id="UP000311382">
    <property type="component" value="Unassembled WGS sequence"/>
</dbReference>
<keyword evidence="3" id="KW-1185">Reference proteome</keyword>
<feature type="region of interest" description="Disordered" evidence="1">
    <location>
        <begin position="784"/>
        <end position="1121"/>
    </location>
</feature>
<feature type="compositionally biased region" description="Polar residues" evidence="1">
    <location>
        <begin position="927"/>
        <end position="942"/>
    </location>
</feature>
<feature type="region of interest" description="Disordered" evidence="1">
    <location>
        <begin position="490"/>
        <end position="527"/>
    </location>
</feature>
<feature type="compositionally biased region" description="Basic and acidic residues" evidence="1">
    <location>
        <begin position="254"/>
        <end position="268"/>
    </location>
</feature>
<feature type="compositionally biased region" description="Polar residues" evidence="1">
    <location>
        <begin position="1396"/>
        <end position="1411"/>
    </location>
</feature>
<organism evidence="2 3">
    <name type="scientific">Rhodotorula diobovata</name>
    <dbReference type="NCBI Taxonomy" id="5288"/>
    <lineage>
        <taxon>Eukaryota</taxon>
        <taxon>Fungi</taxon>
        <taxon>Dikarya</taxon>
        <taxon>Basidiomycota</taxon>
        <taxon>Pucciniomycotina</taxon>
        <taxon>Microbotryomycetes</taxon>
        <taxon>Sporidiobolales</taxon>
        <taxon>Sporidiobolaceae</taxon>
        <taxon>Rhodotorula</taxon>
    </lineage>
</organism>
<gene>
    <name evidence="2" type="ORF">DMC30DRAFT_170731</name>
</gene>
<feature type="compositionally biased region" description="Low complexity" evidence="1">
    <location>
        <begin position="36"/>
        <end position="45"/>
    </location>
</feature>
<feature type="compositionally biased region" description="Low complexity" evidence="1">
    <location>
        <begin position="808"/>
        <end position="830"/>
    </location>
</feature>
<dbReference type="EMBL" id="SOZI01000031">
    <property type="protein sequence ID" value="TNY22085.1"/>
    <property type="molecule type" value="Genomic_DNA"/>
</dbReference>
<evidence type="ECO:0000313" key="3">
    <source>
        <dbReference type="Proteomes" id="UP000311382"/>
    </source>
</evidence>
<feature type="compositionally biased region" description="Low complexity" evidence="1">
    <location>
        <begin position="306"/>
        <end position="316"/>
    </location>
</feature>
<evidence type="ECO:0000313" key="2">
    <source>
        <dbReference type="EMBL" id="TNY22085.1"/>
    </source>
</evidence>
<feature type="compositionally biased region" description="Low complexity" evidence="1">
    <location>
        <begin position="193"/>
        <end position="206"/>
    </location>
</feature>
<sequence length="1411" mass="146346">MMASSPGDPSSSLAAAPPPRPPPHSTASTHRPPHSDPSSAPATSTSDDDAAGDDPDDDELVLHPEQPATYLQQQRAGAAAGGRRRSSSLAEKPRLNGQLKRSSSDWRDGQASGLVRRGDASTSTSTSTSTDGDEEGRDQLRGLGGLAAHHRSRTSSFSGSANPRRRPPPSSLSTARAPVNGHDHLHAHFGPEATPSSRSSPATTAPYALSRPGSASRLSSASTQRRSSGTRPGRGLPVGEEMRREATGPVGSADARDVKGKGRAHEPPPEPAAHDAPPPPPSNDPLDPLFALSHSPSYSSFAPFGSSPSYASSLQSAGRLGAGSVRPQGPPPPALRPPDPFSSPARSPPPPAAQPSSDRHRYPPSYPSTESLASSAGPSSSAASFPSASSSSARQQAPQPSLQQLLQTVDLGAALKLVQTLQAQQTQQARVASTVGAGTAANSAVPAANATIEPVSPVSPVGGMGPRGASGLAPSGTFLDFADVPTPVSPLSPASFPGSASSAPNSDTPPSPAVSEGSAKPPPLTSRRMSLIGGLQRRLRTGSSTGIAELAGVDERDAATPAAAPAPPPRMTERQREKALAQQADEDETARSFEDQISRVYLSLSPATLRRAQNCARYLSLRYTPLLAALSAPERALPLPSPLDVARWRVERDEAEKRSARQQQASIGRSGAAGLRFRCARTGSRSGPSGGEGGGGGGRGTLGEDDWAGGAAGAGRLSTLGGVRTGAKPSPYGPRRNKAPKVWEIYPDDISDFVALGGRPTLAEAAQALEGGDVGAVVGHQQIGGINDAPVPVREHKRGSMSIDELFPSSSSSSGGARPSGSAAAAAPAAVDGDELADPSRIPTGASTSTTSSDGRAQPYLRNGVASSRSLATSDGRSSPLPRPASPASPPQRPFQPRQPSYEGAPFARSKHSYHSSDGVYPGSPLRRSTSLSTGPTGQVQPRSPVHTASPLLGRDPPGLGGEGSPYSRGGSALASRDDLSVSVGGGGGGTSSTSRHRGSHSTTEALRSGISRRLDRIRGRTMDEAGASTTALDAAHDSPAQPPSDSDYAVRSPPRRAQPPLPSPSSGGERRPFERPYLRKNNTSVDVTRPSGFESDGFVRSSGDEALMGGVPGPGGNAFRRAGNRILQSAWQGFKTSLDTYPDPWAYPPAMHSTRSLRSSGGRAGLAASRGAGESAADGTMRRSQIAEADEDFDSDVEWAAYRRRRQPREVVDLGEDDFGRLSSAIRQIRTESARIDEALPQQVAALSTCLDELWGHAESTTAETRITTHYSSPRLPASVLADIAHTKRRRTLDEDRSEGSGSESDTETATWRRTAPGTALAPLRLASRLSGPAALAATSSSRHTLDTSQTQSLCGSKRAPARRRSRSRPTRSRRTVPSPRAPKRSAARRVSSPCSTPSHSACSRTSCAT</sequence>
<proteinExistence type="predicted"/>
<feature type="compositionally biased region" description="Basic residues" evidence="1">
    <location>
        <begin position="1361"/>
        <end position="1376"/>
    </location>
</feature>
<feature type="compositionally biased region" description="Pro residues" evidence="1">
    <location>
        <begin position="328"/>
        <end position="353"/>
    </location>
</feature>
<feature type="compositionally biased region" description="Low complexity" evidence="1">
    <location>
        <begin position="121"/>
        <end position="130"/>
    </location>
</feature>
<name>A0A5C5FZK1_9BASI</name>
<evidence type="ECO:0000256" key="1">
    <source>
        <dbReference type="SAM" id="MobiDB-lite"/>
    </source>
</evidence>
<feature type="region of interest" description="Disordered" evidence="1">
    <location>
        <begin position="1"/>
        <end position="401"/>
    </location>
</feature>
<feature type="compositionally biased region" description="Basic and acidic residues" evidence="1">
    <location>
        <begin position="1069"/>
        <end position="1078"/>
    </location>
</feature>
<comment type="caution">
    <text evidence="2">The sequence shown here is derived from an EMBL/GenBank/DDBJ whole genome shotgun (WGS) entry which is preliminary data.</text>
</comment>
<dbReference type="OrthoDB" id="2536560at2759"/>
<feature type="compositionally biased region" description="Low complexity" evidence="1">
    <location>
        <begin position="371"/>
        <end position="401"/>
    </location>
</feature>
<feature type="compositionally biased region" description="Polar residues" evidence="1">
    <location>
        <begin position="1339"/>
        <end position="1356"/>
    </location>
</feature>